<dbReference type="PROSITE" id="PS50179">
    <property type="entry name" value="VHS"/>
    <property type="match status" value="1"/>
</dbReference>
<dbReference type="SMART" id="SM00288">
    <property type="entry name" value="VHS"/>
    <property type="match status" value="1"/>
</dbReference>
<evidence type="ECO:0000256" key="1">
    <source>
        <dbReference type="ARBA" id="ARBA00004125"/>
    </source>
</evidence>
<feature type="region of interest" description="Disordered" evidence="10">
    <location>
        <begin position="585"/>
        <end position="639"/>
    </location>
</feature>
<feature type="compositionally biased region" description="Low complexity" evidence="10">
    <location>
        <begin position="308"/>
        <end position="317"/>
    </location>
</feature>
<evidence type="ECO:0000259" key="12">
    <source>
        <dbReference type="PROSITE" id="PS50179"/>
    </source>
</evidence>
<comment type="caution">
    <text evidence="13">The sequence shown here is derived from an EMBL/GenBank/DDBJ whole genome shotgun (WGS) entry which is preliminary data.</text>
</comment>
<dbReference type="GO" id="GO:0010008">
    <property type="term" value="C:endosome membrane"/>
    <property type="evidence" value="ECO:0007669"/>
    <property type="project" value="UniProtKB-SubCell"/>
</dbReference>
<feature type="compositionally biased region" description="Polar residues" evidence="10">
    <location>
        <begin position="611"/>
        <end position="636"/>
    </location>
</feature>
<dbReference type="PROSITE" id="PS50178">
    <property type="entry name" value="ZF_FYVE"/>
    <property type="match status" value="1"/>
</dbReference>
<protein>
    <recommendedName>
        <fullName evidence="3 8">Vacuolar protein sorting-associated protein 27</fullName>
    </recommendedName>
</protein>
<dbReference type="GO" id="GO:0031623">
    <property type="term" value="P:receptor internalization"/>
    <property type="evidence" value="ECO:0007669"/>
    <property type="project" value="TreeGrafter"/>
</dbReference>
<dbReference type="InterPro" id="IPR000306">
    <property type="entry name" value="Znf_FYVE"/>
</dbReference>
<feature type="compositionally biased region" description="Low complexity" evidence="10">
    <location>
        <begin position="663"/>
        <end position="676"/>
    </location>
</feature>
<comment type="function">
    <text evidence="8">Component of the ESCRT-0 complex which is the sorting receptor for ubiquitinated cargo proteins at the multivesicular body (MVB) and recruits ESCRT-I to the MVB outer membrane.</text>
</comment>
<name>A0A9W8I7R1_9FUNG</name>
<dbReference type="PANTHER" id="PTHR46275:SF1">
    <property type="entry name" value="HEPATOCYTE GROWTH FACTOR-REGULATED TYROSINE KINASE SUBSTRATE"/>
    <property type="match status" value="1"/>
</dbReference>
<feature type="region of interest" description="Disordered" evidence="10">
    <location>
        <begin position="653"/>
        <end position="694"/>
    </location>
</feature>
<dbReference type="InterPro" id="IPR017073">
    <property type="entry name" value="HGS/VPS27"/>
</dbReference>
<evidence type="ECO:0000256" key="3">
    <source>
        <dbReference type="ARBA" id="ARBA00017753"/>
    </source>
</evidence>
<dbReference type="EMBL" id="JANBUW010000074">
    <property type="protein sequence ID" value="KAJ2849516.1"/>
    <property type="molecule type" value="Genomic_DNA"/>
</dbReference>
<dbReference type="InterPro" id="IPR002014">
    <property type="entry name" value="VHS_dom"/>
</dbReference>
<dbReference type="OrthoDB" id="957735at2759"/>
<evidence type="ECO:0000256" key="6">
    <source>
        <dbReference type="ARBA" id="ARBA00022771"/>
    </source>
</evidence>
<feature type="region of interest" description="Disordered" evidence="10">
    <location>
        <begin position="363"/>
        <end position="399"/>
    </location>
</feature>
<feature type="compositionally biased region" description="Polar residues" evidence="10">
    <location>
        <begin position="586"/>
        <end position="596"/>
    </location>
</feature>
<evidence type="ECO:0000256" key="2">
    <source>
        <dbReference type="ARBA" id="ARBA00008597"/>
    </source>
</evidence>
<dbReference type="GO" id="GO:0007034">
    <property type="term" value="P:vacuolar transport"/>
    <property type="evidence" value="ECO:0007669"/>
    <property type="project" value="UniProtKB-ARBA"/>
</dbReference>
<keyword evidence="4" id="KW-0479">Metal-binding</keyword>
<evidence type="ECO:0000313" key="13">
    <source>
        <dbReference type="EMBL" id="KAJ2849516.1"/>
    </source>
</evidence>
<organism evidence="13 14">
    <name type="scientific">Coemansia brasiliensis</name>
    <dbReference type="NCBI Taxonomy" id="2650707"/>
    <lineage>
        <taxon>Eukaryota</taxon>
        <taxon>Fungi</taxon>
        <taxon>Fungi incertae sedis</taxon>
        <taxon>Zoopagomycota</taxon>
        <taxon>Kickxellomycotina</taxon>
        <taxon>Kickxellomycetes</taxon>
        <taxon>Kickxellales</taxon>
        <taxon>Kickxellaceae</taxon>
        <taxon>Coemansia</taxon>
    </lineage>
</organism>
<evidence type="ECO:0000313" key="14">
    <source>
        <dbReference type="Proteomes" id="UP001139887"/>
    </source>
</evidence>
<dbReference type="InterPro" id="IPR008942">
    <property type="entry name" value="ENTH_VHS"/>
</dbReference>
<comment type="similarity">
    <text evidence="2 8">Belongs to the VPS27 family.</text>
</comment>
<dbReference type="PANTHER" id="PTHR46275">
    <property type="entry name" value="HEPATOCYTE GROWTH FACTOR-REGULATED TYROSINE KINASE SUBSTRATE"/>
    <property type="match status" value="1"/>
</dbReference>
<dbReference type="GO" id="GO:0035091">
    <property type="term" value="F:phosphatidylinositol binding"/>
    <property type="evidence" value="ECO:0007669"/>
    <property type="project" value="InterPro"/>
</dbReference>
<dbReference type="Pfam" id="PF01363">
    <property type="entry name" value="FYVE"/>
    <property type="match status" value="1"/>
</dbReference>
<dbReference type="Gene3D" id="6.10.140.100">
    <property type="match status" value="1"/>
</dbReference>
<comment type="subcellular location">
    <subcellularLocation>
        <location evidence="1 8">Endosome membrane</location>
        <topology evidence="1 8">Peripheral membrane protein</topology>
        <orientation evidence="1 8">Cytoplasmic side</orientation>
    </subcellularLocation>
</comment>
<accession>A0A9W8I7R1</accession>
<dbReference type="SUPFAM" id="SSF57903">
    <property type="entry name" value="FYVE/PHD zinc finger"/>
    <property type="match status" value="1"/>
</dbReference>
<dbReference type="Pfam" id="PF00790">
    <property type="entry name" value="VHS"/>
    <property type="match status" value="1"/>
</dbReference>
<dbReference type="SMART" id="SM00726">
    <property type="entry name" value="UIM"/>
    <property type="match status" value="2"/>
</dbReference>
<evidence type="ECO:0000256" key="9">
    <source>
        <dbReference type="PROSITE-ProRule" id="PRU00091"/>
    </source>
</evidence>
<evidence type="ECO:0000256" key="10">
    <source>
        <dbReference type="SAM" id="MobiDB-lite"/>
    </source>
</evidence>
<dbReference type="AlphaFoldDB" id="A0A9W8I7R1"/>
<dbReference type="Gene3D" id="1.25.40.90">
    <property type="match status" value="1"/>
</dbReference>
<dbReference type="InterPro" id="IPR013083">
    <property type="entry name" value="Znf_RING/FYVE/PHD"/>
</dbReference>
<dbReference type="Pfam" id="PF02809">
    <property type="entry name" value="UIM"/>
    <property type="match status" value="2"/>
</dbReference>
<dbReference type="GO" id="GO:0005769">
    <property type="term" value="C:early endosome"/>
    <property type="evidence" value="ECO:0007669"/>
    <property type="project" value="TreeGrafter"/>
</dbReference>
<reference evidence="13" key="1">
    <citation type="submission" date="2022-07" db="EMBL/GenBank/DDBJ databases">
        <title>Phylogenomic reconstructions and comparative analyses of Kickxellomycotina fungi.</title>
        <authorList>
            <person name="Reynolds N.K."/>
            <person name="Stajich J.E."/>
            <person name="Barry K."/>
            <person name="Grigoriev I.V."/>
            <person name="Crous P."/>
            <person name="Smith M.E."/>
        </authorList>
    </citation>
    <scope>NUCLEOTIDE SEQUENCE</scope>
    <source>
        <strain evidence="13">NRRL 1566</strain>
    </source>
</reference>
<keyword evidence="7" id="KW-0862">Zinc</keyword>
<feature type="compositionally biased region" description="Acidic residues" evidence="10">
    <location>
        <begin position="685"/>
        <end position="694"/>
    </location>
</feature>
<dbReference type="Gene3D" id="3.30.40.10">
    <property type="entry name" value="Zinc/RING finger domain, C3HC4 (zinc finger)"/>
    <property type="match status" value="1"/>
</dbReference>
<dbReference type="GO" id="GO:0043130">
    <property type="term" value="F:ubiquitin binding"/>
    <property type="evidence" value="ECO:0007669"/>
    <property type="project" value="InterPro"/>
</dbReference>
<dbReference type="GO" id="GO:0032456">
    <property type="term" value="P:endocytic recycling"/>
    <property type="evidence" value="ECO:0007669"/>
    <property type="project" value="TreeGrafter"/>
</dbReference>
<keyword evidence="6 9" id="KW-0863">Zinc-finger</keyword>
<dbReference type="InterPro" id="IPR011011">
    <property type="entry name" value="Znf_FYVE_PHD"/>
</dbReference>
<evidence type="ECO:0000256" key="4">
    <source>
        <dbReference type="ARBA" id="ARBA00022723"/>
    </source>
</evidence>
<feature type="domain" description="VHS" evidence="12">
    <location>
        <begin position="20"/>
        <end position="150"/>
    </location>
</feature>
<dbReference type="Gene3D" id="1.20.5.1940">
    <property type="match status" value="1"/>
</dbReference>
<keyword evidence="8" id="KW-0472">Membrane</keyword>
<dbReference type="PIRSF" id="PIRSF036956">
    <property type="entry name" value="Hrs_Vps27"/>
    <property type="match status" value="1"/>
</dbReference>
<dbReference type="SMART" id="SM00064">
    <property type="entry name" value="FYVE"/>
    <property type="match status" value="1"/>
</dbReference>
<feature type="domain" description="FYVE-type" evidence="11">
    <location>
        <begin position="169"/>
        <end position="229"/>
    </location>
</feature>
<dbReference type="SUPFAM" id="SSF48464">
    <property type="entry name" value="ENTH/VHS domain"/>
    <property type="match status" value="1"/>
</dbReference>
<evidence type="ECO:0000256" key="7">
    <source>
        <dbReference type="ARBA" id="ARBA00022833"/>
    </source>
</evidence>
<feature type="compositionally biased region" description="Polar residues" evidence="10">
    <location>
        <begin position="320"/>
        <end position="329"/>
    </location>
</feature>
<feature type="compositionally biased region" description="Polar residues" evidence="10">
    <location>
        <begin position="293"/>
        <end position="307"/>
    </location>
</feature>
<keyword evidence="5 8" id="KW-0967">Endosome</keyword>
<feature type="region of interest" description="Disordered" evidence="10">
    <location>
        <begin position="236"/>
        <end position="348"/>
    </location>
</feature>
<sequence length="694" mass="76492">MVMRFIYGSPIDDEIARLTSEDVPNHELDISGALTFADRIRSKEFGAKNVARALKERLNFSNPNVQILALNLADICVKNGGRLIQLEISRREFIDAITNLLDSRTGRDYELRQVILTIIQEWAAMFRNNNEMSYVSGVMERMKRSGYSFPKTNVSSSHAMVETESAPEWEESPVCQRCRTAFTLTNRQHHCRNCGKCFCNDCSSNRTPIPKFAIYDSVRVCHGCYLRLKKIVPDIEGPTGASSSFRDSTTPPKSSTTYKSTPSVADDDEDLKRAIELSLQESQNRPNYADYTLQGNRSSSAANTMAPTVTKATTVETRTSRMQYPTVSSEPYPLTSAPSHLQAEEEDDPDLRAAIEASLQDMPASSNNVPDYLPTASNPQQPHSHHNDANNDEDAPLSAFMPTSSVEEDEGPLATTEKENIQLFESLLFRIRDSGQDIRNDPQVQYLHETIGQLHPKITGAIENVDQKHKEFVKLHDRIMTAIKIYDQLLDKRLRSSTFITAGSAAPDSSVYAPAQQSLYPAVPVQQATFEQPQQQLPLVNPTFSQQTSMATYPTSSEHNPLPAQQPVYGDAHTLQSGAMYLHQSPAPSQIPQQTPLQPPSIPASQPLAMSPSQSSTMLASQQDGGMQQPNTQMTHAPSAVYSAPPPVSYMPNIPALQPTVRAPSTSASAAPAASTQSVKPTSPEPEEALLIEL</sequence>
<dbReference type="GO" id="GO:0008270">
    <property type="term" value="F:zinc ion binding"/>
    <property type="evidence" value="ECO:0007669"/>
    <property type="project" value="UniProtKB-KW"/>
</dbReference>
<proteinExistence type="inferred from homology"/>
<dbReference type="Proteomes" id="UP001139887">
    <property type="component" value="Unassembled WGS sequence"/>
</dbReference>
<evidence type="ECO:0000256" key="5">
    <source>
        <dbReference type="ARBA" id="ARBA00022753"/>
    </source>
</evidence>
<feature type="compositionally biased region" description="Low complexity" evidence="10">
    <location>
        <begin position="248"/>
        <end position="263"/>
    </location>
</feature>
<evidence type="ECO:0000256" key="8">
    <source>
        <dbReference type="PIRNR" id="PIRNR036956"/>
    </source>
</evidence>
<dbReference type="InterPro" id="IPR017455">
    <property type="entry name" value="Znf_FYVE-rel"/>
</dbReference>
<evidence type="ECO:0000259" key="11">
    <source>
        <dbReference type="PROSITE" id="PS50178"/>
    </source>
</evidence>
<dbReference type="InterPro" id="IPR003903">
    <property type="entry name" value="UIM_dom"/>
</dbReference>
<comment type="subunit">
    <text evidence="8">Component of the ESCRT-0 complex composed of HSE1 and VPS27.</text>
</comment>
<dbReference type="PROSITE" id="PS50330">
    <property type="entry name" value="UIM"/>
    <property type="match status" value="2"/>
</dbReference>
<keyword evidence="14" id="KW-1185">Reference proteome</keyword>
<gene>
    <name evidence="13" type="primary">VPS27</name>
    <name evidence="13" type="ORF">IWW36_002583</name>
</gene>
<feature type="compositionally biased region" description="Polar residues" evidence="10">
    <location>
        <begin position="363"/>
        <end position="382"/>
    </location>
</feature>